<evidence type="ECO:0000259" key="9">
    <source>
        <dbReference type="Pfam" id="PF01883"/>
    </source>
</evidence>
<feature type="domain" description="MIP18 family-like" evidence="9">
    <location>
        <begin position="8"/>
        <end position="66"/>
    </location>
</feature>
<evidence type="ECO:0000256" key="8">
    <source>
        <dbReference type="HAMAP-Rule" id="MF_02040"/>
    </source>
</evidence>
<dbReference type="SUPFAM" id="SSF117916">
    <property type="entry name" value="Fe-S cluster assembly (FSCA) domain-like"/>
    <property type="match status" value="1"/>
</dbReference>
<comment type="function">
    <text evidence="8">Binds and transfers iron-sulfur (Fe-S) clusters to target apoproteins. Can hydrolyze ATP.</text>
</comment>
<comment type="similarity">
    <text evidence="2">In the C-terminal section; belongs to the Mrp/NBP35 ATP-binding proteins family.</text>
</comment>
<dbReference type="RefSeq" id="WP_311363945.1">
    <property type="nucleotide sequence ID" value="NZ_JAVRIC010000004.1"/>
</dbReference>
<dbReference type="EMBL" id="JAVRIC010000004">
    <property type="protein sequence ID" value="MDT0496553.1"/>
    <property type="molecule type" value="Genomic_DNA"/>
</dbReference>
<feature type="binding site" evidence="8">
    <location>
        <begin position="105"/>
        <end position="112"/>
    </location>
    <ligand>
        <name>ATP</name>
        <dbReference type="ChEBI" id="CHEBI:30616"/>
    </ligand>
</feature>
<keyword evidence="11" id="KW-1185">Reference proteome</keyword>
<evidence type="ECO:0000256" key="5">
    <source>
        <dbReference type="ARBA" id="ARBA00022840"/>
    </source>
</evidence>
<dbReference type="InterPro" id="IPR027417">
    <property type="entry name" value="P-loop_NTPase"/>
</dbReference>
<keyword evidence="5 8" id="KW-0067">ATP-binding</keyword>
<evidence type="ECO:0000256" key="6">
    <source>
        <dbReference type="ARBA" id="ARBA00023004"/>
    </source>
</evidence>
<evidence type="ECO:0000313" key="10">
    <source>
        <dbReference type="EMBL" id="MDT0496553.1"/>
    </source>
</evidence>
<dbReference type="InterPro" id="IPR000808">
    <property type="entry name" value="Mrp-like_CS"/>
</dbReference>
<comment type="caution">
    <text evidence="10">The sequence shown here is derived from an EMBL/GenBank/DDBJ whole genome shotgun (WGS) entry which is preliminary data.</text>
</comment>
<keyword evidence="4 8" id="KW-0547">Nucleotide-binding</keyword>
<dbReference type="InterPro" id="IPR034904">
    <property type="entry name" value="FSCA_dom_sf"/>
</dbReference>
<organism evidence="10 11">
    <name type="scientific">Banduia mediterranea</name>
    <dbReference type="NCBI Taxonomy" id="3075609"/>
    <lineage>
        <taxon>Bacteria</taxon>
        <taxon>Pseudomonadati</taxon>
        <taxon>Pseudomonadota</taxon>
        <taxon>Gammaproteobacteria</taxon>
        <taxon>Nevskiales</taxon>
        <taxon>Algiphilaceae</taxon>
        <taxon>Banduia</taxon>
    </lineage>
</organism>
<comment type="similarity">
    <text evidence="1">In the N-terminal section; belongs to the MIP18 family.</text>
</comment>
<dbReference type="InterPro" id="IPR002744">
    <property type="entry name" value="MIP18-like"/>
</dbReference>
<dbReference type="PROSITE" id="PS01215">
    <property type="entry name" value="MRP"/>
    <property type="match status" value="1"/>
</dbReference>
<accession>A0ABU2WFA2</accession>
<comment type="similarity">
    <text evidence="8">Belongs to the Mrp/NBP35 ATP-binding proteins family.</text>
</comment>
<proteinExistence type="inferred from homology"/>
<dbReference type="Gene3D" id="3.40.50.300">
    <property type="entry name" value="P-loop containing nucleotide triphosphate hydrolases"/>
    <property type="match status" value="1"/>
</dbReference>
<protein>
    <recommendedName>
        <fullName evidence="8">Iron-sulfur cluster carrier protein</fullName>
    </recommendedName>
</protein>
<comment type="subunit">
    <text evidence="8">Homodimer.</text>
</comment>
<dbReference type="InterPro" id="IPR033756">
    <property type="entry name" value="YlxH/NBP35"/>
</dbReference>
<keyword evidence="7 8" id="KW-0411">Iron-sulfur</keyword>
<evidence type="ECO:0000313" key="11">
    <source>
        <dbReference type="Proteomes" id="UP001254608"/>
    </source>
</evidence>
<evidence type="ECO:0000256" key="3">
    <source>
        <dbReference type="ARBA" id="ARBA00022723"/>
    </source>
</evidence>
<dbReference type="Gene3D" id="3.30.300.130">
    <property type="entry name" value="Fe-S cluster assembly (FSCA)"/>
    <property type="match status" value="1"/>
</dbReference>
<evidence type="ECO:0000256" key="7">
    <source>
        <dbReference type="ARBA" id="ARBA00023014"/>
    </source>
</evidence>
<dbReference type="Pfam" id="PF01883">
    <property type="entry name" value="FeS_assembly_P"/>
    <property type="match status" value="1"/>
</dbReference>
<keyword evidence="8" id="KW-0378">Hydrolase</keyword>
<dbReference type="InterPro" id="IPR044304">
    <property type="entry name" value="NUBPL-like"/>
</dbReference>
<evidence type="ECO:0000256" key="2">
    <source>
        <dbReference type="ARBA" id="ARBA00008205"/>
    </source>
</evidence>
<dbReference type="Pfam" id="PF10609">
    <property type="entry name" value="ParA"/>
    <property type="match status" value="1"/>
</dbReference>
<dbReference type="PANTHER" id="PTHR42961:SF2">
    <property type="entry name" value="IRON-SULFUR PROTEIN NUBPL"/>
    <property type="match status" value="1"/>
</dbReference>
<keyword evidence="6 8" id="KW-0408">Iron</keyword>
<name>A0ABU2WFA2_9GAMM</name>
<reference evidence="10 11" key="1">
    <citation type="submission" date="2023-09" db="EMBL/GenBank/DDBJ databases">
        <authorList>
            <person name="Rey-Velasco X."/>
        </authorList>
    </citation>
    <scope>NUCLEOTIDE SEQUENCE [LARGE SCALE GENOMIC DNA]</scope>
    <source>
        <strain evidence="10 11">W345</strain>
    </source>
</reference>
<dbReference type="HAMAP" id="MF_02040">
    <property type="entry name" value="Mrp_NBP35"/>
    <property type="match status" value="1"/>
</dbReference>
<keyword evidence="3 8" id="KW-0479">Metal-binding</keyword>
<gene>
    <name evidence="10" type="primary">apbC</name>
    <name evidence="10" type="ORF">RM530_04130</name>
</gene>
<dbReference type="CDD" id="cd02037">
    <property type="entry name" value="Mrp_NBP35"/>
    <property type="match status" value="1"/>
</dbReference>
<dbReference type="SUPFAM" id="SSF52540">
    <property type="entry name" value="P-loop containing nucleoside triphosphate hydrolases"/>
    <property type="match status" value="1"/>
</dbReference>
<dbReference type="NCBIfam" id="NF008669">
    <property type="entry name" value="PRK11670.1"/>
    <property type="match status" value="1"/>
</dbReference>
<sequence>MNAHADTELLALLDQIVDPLIGRGLAEAGAVAEARREDGRAIVHLRLDFPAASLRDTLIGRVRALLTEHGIESQVTLDWAVRSHAAQQKLVPLPGIRNVIAVASGKGGVGKSTVAANFALALLAEGARVGMLDADIYGPSQPQMLGVPDEKPQSPDGKLAIPVRAHGLQVMSIGFLVDPEQPMIWRGPIVTQALMQLINDARWDDLDYLVVDMPPGTGDVQLTLAQRIPLAGAVIVTTPQDIATLDAKRGLQMFRRVEVPVLGIVENMALYTCPNCGRSEHVFGQGGGDSIAERYDVELLGSLPLSRSIREQADSGVPTVVAEPESEIALLYRSIARRAVARLAYGEAPDAFPSIEIAED</sequence>
<dbReference type="Proteomes" id="UP001254608">
    <property type="component" value="Unassembled WGS sequence"/>
</dbReference>
<dbReference type="PANTHER" id="PTHR42961">
    <property type="entry name" value="IRON-SULFUR PROTEIN NUBPL"/>
    <property type="match status" value="1"/>
</dbReference>
<dbReference type="InterPro" id="IPR019591">
    <property type="entry name" value="Mrp/NBP35_ATP-bd"/>
</dbReference>
<evidence type="ECO:0000256" key="4">
    <source>
        <dbReference type="ARBA" id="ARBA00022741"/>
    </source>
</evidence>
<evidence type="ECO:0000256" key="1">
    <source>
        <dbReference type="ARBA" id="ARBA00007352"/>
    </source>
</evidence>